<reference evidence="9 10" key="1">
    <citation type="journal article" date="2015" name="Sci. Rep.">
        <title>Genome of the facultative scuticociliatosis pathogen Pseudocohnilembus persalinus provides insight into its virulence through horizontal gene transfer.</title>
        <authorList>
            <person name="Xiong J."/>
            <person name="Wang G."/>
            <person name="Cheng J."/>
            <person name="Tian M."/>
            <person name="Pan X."/>
            <person name="Warren A."/>
            <person name="Jiang C."/>
            <person name="Yuan D."/>
            <person name="Miao W."/>
        </authorList>
    </citation>
    <scope>NUCLEOTIDE SEQUENCE [LARGE SCALE GENOMIC DNA]</scope>
    <source>
        <strain evidence="9">36N120E</strain>
    </source>
</reference>
<feature type="domain" description="HECT" evidence="8">
    <location>
        <begin position="2157"/>
        <end position="2216"/>
    </location>
</feature>
<proteinExistence type="predicted"/>
<feature type="compositionally biased region" description="Basic and acidic residues" evidence="7">
    <location>
        <begin position="731"/>
        <end position="744"/>
    </location>
</feature>
<dbReference type="PROSITE" id="PS50237">
    <property type="entry name" value="HECT"/>
    <property type="match status" value="2"/>
</dbReference>
<protein>
    <recommendedName>
        <fullName evidence="3">HECT-type E3 ubiquitin transferase</fullName>
        <ecNumber evidence="3">2.3.2.26</ecNumber>
    </recommendedName>
</protein>
<dbReference type="InterPro" id="IPR000569">
    <property type="entry name" value="HECT_dom"/>
</dbReference>
<dbReference type="InParanoid" id="A0A0V0R8P0"/>
<evidence type="ECO:0000256" key="6">
    <source>
        <dbReference type="PROSITE-ProRule" id="PRU00104"/>
    </source>
</evidence>
<feature type="compositionally biased region" description="Acidic residues" evidence="7">
    <location>
        <begin position="1047"/>
        <end position="1063"/>
    </location>
</feature>
<evidence type="ECO:0000313" key="10">
    <source>
        <dbReference type="Proteomes" id="UP000054937"/>
    </source>
</evidence>
<dbReference type="EC" id="2.3.2.26" evidence="3"/>
<dbReference type="GO" id="GO:0061630">
    <property type="term" value="F:ubiquitin protein ligase activity"/>
    <property type="evidence" value="ECO:0007669"/>
    <property type="project" value="UniProtKB-EC"/>
</dbReference>
<comment type="catalytic activity">
    <reaction evidence="1">
        <text>S-ubiquitinyl-[E2 ubiquitin-conjugating enzyme]-L-cysteine + [acceptor protein]-L-lysine = [E2 ubiquitin-conjugating enzyme]-L-cysteine + N(6)-ubiquitinyl-[acceptor protein]-L-lysine.</text>
        <dbReference type="EC" id="2.3.2.26"/>
    </reaction>
</comment>
<dbReference type="OrthoDB" id="409931at2759"/>
<evidence type="ECO:0000256" key="5">
    <source>
        <dbReference type="ARBA" id="ARBA00022786"/>
    </source>
</evidence>
<dbReference type="GO" id="GO:0005737">
    <property type="term" value="C:cytoplasm"/>
    <property type="evidence" value="ECO:0007669"/>
    <property type="project" value="TreeGrafter"/>
</dbReference>
<dbReference type="EMBL" id="LDAU01000018">
    <property type="protein sequence ID" value="KRX10841.1"/>
    <property type="molecule type" value="Genomic_DNA"/>
</dbReference>
<feature type="region of interest" description="Disordered" evidence="7">
    <location>
        <begin position="731"/>
        <end position="774"/>
    </location>
</feature>
<evidence type="ECO:0000313" key="9">
    <source>
        <dbReference type="EMBL" id="KRX10841.1"/>
    </source>
</evidence>
<dbReference type="Gene3D" id="3.90.1750.10">
    <property type="entry name" value="Hect, E3 ligase catalytic domains"/>
    <property type="match status" value="1"/>
</dbReference>
<feature type="region of interest" description="Disordered" evidence="7">
    <location>
        <begin position="541"/>
        <end position="564"/>
    </location>
</feature>
<keyword evidence="10" id="KW-1185">Reference proteome</keyword>
<comment type="caution">
    <text evidence="9">The sequence shown here is derived from an EMBL/GenBank/DDBJ whole genome shotgun (WGS) entry which is preliminary data.</text>
</comment>
<feature type="compositionally biased region" description="Basic and acidic residues" evidence="7">
    <location>
        <begin position="1681"/>
        <end position="1717"/>
    </location>
</feature>
<organism evidence="9 10">
    <name type="scientific">Pseudocohnilembus persalinus</name>
    <name type="common">Ciliate</name>
    <dbReference type="NCBI Taxonomy" id="266149"/>
    <lineage>
        <taxon>Eukaryota</taxon>
        <taxon>Sar</taxon>
        <taxon>Alveolata</taxon>
        <taxon>Ciliophora</taxon>
        <taxon>Intramacronucleata</taxon>
        <taxon>Oligohymenophorea</taxon>
        <taxon>Scuticociliatia</taxon>
        <taxon>Philasterida</taxon>
        <taxon>Pseudocohnilembidae</taxon>
        <taxon>Pseudocohnilembus</taxon>
    </lineage>
</organism>
<dbReference type="GO" id="GO:0006511">
    <property type="term" value="P:ubiquitin-dependent protein catabolic process"/>
    <property type="evidence" value="ECO:0007669"/>
    <property type="project" value="TreeGrafter"/>
</dbReference>
<feature type="domain" description="HECT" evidence="8">
    <location>
        <begin position="1938"/>
        <end position="2156"/>
    </location>
</feature>
<feature type="region of interest" description="Disordered" evidence="7">
    <location>
        <begin position="954"/>
        <end position="1019"/>
    </location>
</feature>
<feature type="compositionally biased region" description="Acidic residues" evidence="7">
    <location>
        <begin position="763"/>
        <end position="774"/>
    </location>
</feature>
<keyword evidence="4" id="KW-0808">Transferase</keyword>
<gene>
    <name evidence="9" type="ORF">PPERSA_12192</name>
</gene>
<comment type="pathway">
    <text evidence="2">Protein modification; protein ubiquitination.</text>
</comment>
<dbReference type="FunFam" id="3.30.2160.10:FF:000001">
    <property type="entry name" value="E3 ubiquitin-protein ligase NEDD4-like"/>
    <property type="match status" value="1"/>
</dbReference>
<feature type="compositionally biased region" description="Acidic residues" evidence="7">
    <location>
        <begin position="997"/>
        <end position="1012"/>
    </location>
</feature>
<feature type="region of interest" description="Disordered" evidence="7">
    <location>
        <begin position="1037"/>
        <end position="1092"/>
    </location>
</feature>
<sequence length="2216" mass="264032">MENLGNIFGNILAKIYEKNNEFVRKDIDYCEIRKNQVDVRIISDLVDLQIQNSFIFNDQEILSNLEIRVKFLIQDQLNAVEKYPLIWQYLFEREFLEFYYDNIVYFGDRISQLFVGFMQQNQEISYKIFQILVEKAKQSYSFMFQNIKEFEKFQLIMKEIKYFNSKDISVNYLLFENLQDFVKKVENQEQLLYLCHKTVLLEILIQIFNLIFGYNLQHDEFYDQNILNFFVIQEGENKIDIEKILAQQKEERQKIINENILSKDKEITFGKAIISDSKKQEQIGEEGKILQLYDEITNYINQGNQLQKLNSKTNYQNTERDKLGYLCQASLQNFEYENNFFQKCEGNLEINQSFEKINQYVFFGKILKFIRYFQKYLGESSDMSQLEFGNLKIQKIDILQYMFEKRRENMIQNSIQIQELKVDLEIGCFIVRIKVLNDQLYDNLVNLELLKEMEENDQENKILKSLILVQLSHLKNPVQDKRELTIKIQFDQMKNQDNQNEGNNTLNQSNQDIEELEDLGGLFDIDNNEDFYQDEKIEEKEEKIEEKKQEENEEEKQQQKEQEEQEQKVFQEQIKKELCSYLEKGNGNGYKLRFNFKNIGLKEFELGDIIKEISGTQEKQENQKTMQQKCPKQLIDCQEYLNRNCLYCDQKMKIMENFSAFVHFLQIDLEEQKQLKYIYCQNCLVNDCQLLSKDRFAYCECCLDKNNDAEIICKDCCIKLEKDFIDQKKDESKLQKKNEQKQEKEEEGEEKLEKNSQNSENQEISEQEQDEDEESASCLSYNAYNFEESSISEEEEDEDDEEQNEDYYDIEDAGFFSDLNEILELEDNDSYNNLSVMKRIKVVEQKWAIKKAMDFKTKLEITLQLEKIATGEYTGSNEDRKLGKLNKLIRQMEKRIHQMSRYQKALFLSNLEKNFVSQLPKQFKKINSQLQQFIFEQKGENNLKDIVQIKQGDIQESDLEQDENDKKEQQQDENNDSDNNNSEKGVDYENQEQQQQESDEDGDENEDSENIDIENQYVQQEEDDKIYYYIYPSDYVQNQSDYGLSDNDNDEEIEEKEEEEEKQQEEKKDENQMEVSKKQKEDSNVNEEKNEQKISKLEEIRRLKVNPWRVKNIIKQGILTDLNQKQNKEQKLKSKLVKKEQKQKIQEIKENYQKVEKEKRNFEKVKNANVEVKLLGQKDEEIDEQNRQKNMQRYLDLPLFDDEFIFKILGIFNINGQLYNSFSEISELVTKFFKVLELSPYNFSRISLGMLEILGRDTNFQKNGKFLFDSEFFNNGLINVKESQIQKKKAFFNYKTDKLTSNLLMVRNMIDYLQKKDNYTRQFLNLYNFYLQHQIQNQNEEFKIIYGNKVHMKRRTKEKGCDLVIKDENNYKEYKYQNNLFFPQLQSKFSEQIRQNQFSYEERLRNGQIIGFYGFYILQKGVDSVIESQNKLQQIFIQFKLKKLKPIFDQNNKFWTQLNQSLIDDFYKQVYEIDCIVQNQKGYLIPYKYVNKVGFLAGPLKIVHYVDYLDRKVKKSIKQLKITVLSILGRNNDLFQMVDLFNFYANNQIKTFGASLQEQLNLMNKFIKQCDFYGGAKTAFEINGDEYDVGNHIIEAFDSIVDVSSYSIDKSFLSITKQFTKDVEIFYMYQFSDKFVYDTFKQLYDIDQYEALLWLKCTYTDFRNQINKKLEKDILVEKERQKQDKNREMEKLKIKEKEKESSQKQKEDSQEKEKVDVDVEEEEMQEKKSENLNKKQSSTNLNSQNEKINEQQIFQQNGEIQQQQNIQSDDDMDELEQFLKQQEPKLSKMFTKEPESDKNDNKTLENQIENQNQNHDQKHQQQQQQLQQNNYDKKTNLIIQKHTMNLKKLVHIIFKEFIDLLDEIMDDAYDKSYWFQVIRKYIDEIDKNKIKPKFFLQSIVQRYAQNQKKQEGYYDVQIQVDRNAVLTSSLASLIKYYPRTIIDKQIDVKFEREEGIDAGGPRREWINLMLKEAFDPKYGLFKVSANKITVQPSPLSKIIPNYQMIFRILGRLIGKILHDGMEVEVSLTKSFLKHILKKDLYISDLEDIDPEQYNNLNWMLQNSVDGLDMNFTTYVDELGVIKTIELVENGSEIEVTEENKKEYVKAVAHYIMTDSIKEQTEAFIKGLYDIIPFEALQQLSESQLGLQLAGLQEIDLPHGGFQGYELEFSQEGKTDSLPVSHTCSRSLDLPNYDSREVLKQKLEMAIFEGAKGFYIG</sequence>
<dbReference type="Gene3D" id="3.30.2160.10">
    <property type="entry name" value="Hect, E3 ligase catalytic domain"/>
    <property type="match status" value="1"/>
</dbReference>
<dbReference type="Pfam" id="PF00632">
    <property type="entry name" value="HECT"/>
    <property type="match status" value="2"/>
</dbReference>
<dbReference type="Proteomes" id="UP000054937">
    <property type="component" value="Unassembled WGS sequence"/>
</dbReference>
<feature type="region of interest" description="Disordered" evidence="7">
    <location>
        <begin position="1681"/>
        <end position="1742"/>
    </location>
</feature>
<evidence type="ECO:0000259" key="8">
    <source>
        <dbReference type="PROSITE" id="PS50237"/>
    </source>
</evidence>
<evidence type="ECO:0000256" key="4">
    <source>
        <dbReference type="ARBA" id="ARBA00022679"/>
    </source>
</evidence>
<evidence type="ECO:0000256" key="1">
    <source>
        <dbReference type="ARBA" id="ARBA00000885"/>
    </source>
</evidence>
<feature type="region of interest" description="Disordered" evidence="7">
    <location>
        <begin position="1782"/>
        <end position="1801"/>
    </location>
</feature>
<dbReference type="SUPFAM" id="SSF56204">
    <property type="entry name" value="Hect, E3 ligase catalytic domain"/>
    <property type="match status" value="1"/>
</dbReference>
<comment type="caution">
    <text evidence="6">Lacks conserved residue(s) required for the propagation of feature annotation.</text>
</comment>
<evidence type="ECO:0000256" key="3">
    <source>
        <dbReference type="ARBA" id="ARBA00012485"/>
    </source>
</evidence>
<dbReference type="PANTHER" id="PTHR11254:SF440">
    <property type="entry name" value="E3 UBIQUITIN-PROTEIN LIGASE NEDD-4"/>
    <property type="match status" value="1"/>
</dbReference>
<dbReference type="InterPro" id="IPR050409">
    <property type="entry name" value="E3_ubiq-protein_ligase"/>
</dbReference>
<feature type="compositionally biased region" description="Basic and acidic residues" evidence="7">
    <location>
        <begin position="1064"/>
        <end position="1092"/>
    </location>
</feature>
<accession>A0A0V0R8P0</accession>
<keyword evidence="5 6" id="KW-0833">Ubl conjugation pathway</keyword>
<dbReference type="GO" id="GO:0016567">
    <property type="term" value="P:protein ubiquitination"/>
    <property type="evidence" value="ECO:0007669"/>
    <property type="project" value="TreeGrafter"/>
</dbReference>
<dbReference type="PANTHER" id="PTHR11254">
    <property type="entry name" value="HECT DOMAIN UBIQUITIN-PROTEIN LIGASE"/>
    <property type="match status" value="1"/>
</dbReference>
<name>A0A0V0R8P0_PSEPJ</name>
<evidence type="ECO:0000256" key="2">
    <source>
        <dbReference type="ARBA" id="ARBA00004906"/>
    </source>
</evidence>
<dbReference type="SMART" id="SM00119">
    <property type="entry name" value="HECTc"/>
    <property type="match status" value="1"/>
</dbReference>
<evidence type="ECO:0000256" key="7">
    <source>
        <dbReference type="SAM" id="MobiDB-lite"/>
    </source>
</evidence>
<feature type="active site" description="Glycyl thioester intermediate" evidence="6">
    <location>
        <position position="2183"/>
    </location>
</feature>
<dbReference type="InterPro" id="IPR035983">
    <property type="entry name" value="Hect_E3_ubiquitin_ligase"/>
</dbReference>